<keyword evidence="2" id="KW-0238">DNA-binding</keyword>
<evidence type="ECO:0000256" key="2">
    <source>
        <dbReference type="ARBA" id="ARBA00023125"/>
    </source>
</evidence>
<dbReference type="Gene3D" id="1.10.443.10">
    <property type="entry name" value="Intergrase catalytic core"/>
    <property type="match status" value="1"/>
</dbReference>
<dbReference type="AlphaFoldDB" id="A0A449B4R0"/>
<proteinExistence type="inferred from homology"/>
<dbReference type="OrthoDB" id="399369at2"/>
<evidence type="ECO:0000313" key="6">
    <source>
        <dbReference type="Proteomes" id="UP000290243"/>
    </source>
</evidence>
<evidence type="ECO:0000256" key="1">
    <source>
        <dbReference type="ARBA" id="ARBA00008857"/>
    </source>
</evidence>
<protein>
    <submittedName>
        <fullName evidence="5">Site-specific tyrosine recombinase XerS</fullName>
    </submittedName>
</protein>
<evidence type="ECO:0000256" key="3">
    <source>
        <dbReference type="ARBA" id="ARBA00023172"/>
    </source>
</evidence>
<accession>A0A449B4R0</accession>
<dbReference type="PANTHER" id="PTHR30349:SF41">
    <property type="entry name" value="INTEGRASE_RECOMBINASE PROTEIN MJ0367-RELATED"/>
    <property type="match status" value="1"/>
</dbReference>
<dbReference type="Pfam" id="PF00589">
    <property type="entry name" value="Phage_integrase"/>
    <property type="match status" value="1"/>
</dbReference>
<dbReference type="SUPFAM" id="SSF56349">
    <property type="entry name" value="DNA breaking-rejoining enzymes"/>
    <property type="match status" value="1"/>
</dbReference>
<dbReference type="KEGG" id="mmau:NCTC10168_00521"/>
<dbReference type="InterPro" id="IPR002104">
    <property type="entry name" value="Integrase_catalytic"/>
</dbReference>
<keyword evidence="3" id="KW-0233">DNA recombination</keyword>
<evidence type="ECO:0000313" key="5">
    <source>
        <dbReference type="EMBL" id="VEU75594.1"/>
    </source>
</evidence>
<dbReference type="GO" id="GO:0003677">
    <property type="term" value="F:DNA binding"/>
    <property type="evidence" value="ECO:0007669"/>
    <property type="project" value="UniProtKB-KW"/>
</dbReference>
<dbReference type="EMBL" id="LR215037">
    <property type="protein sequence ID" value="VEU75594.1"/>
    <property type="molecule type" value="Genomic_DNA"/>
</dbReference>
<evidence type="ECO:0000259" key="4">
    <source>
        <dbReference type="PROSITE" id="PS51898"/>
    </source>
</evidence>
<organism evidence="5 6">
    <name type="scientific">Mycoplasmopsis maculosa</name>
    <dbReference type="NCBI Taxonomy" id="114885"/>
    <lineage>
        <taxon>Bacteria</taxon>
        <taxon>Bacillati</taxon>
        <taxon>Mycoplasmatota</taxon>
        <taxon>Mycoplasmoidales</taxon>
        <taxon>Metamycoplasmataceae</taxon>
        <taxon>Mycoplasmopsis</taxon>
    </lineage>
</organism>
<dbReference type="PANTHER" id="PTHR30349">
    <property type="entry name" value="PHAGE INTEGRASE-RELATED"/>
    <property type="match status" value="1"/>
</dbReference>
<dbReference type="GO" id="GO:0015074">
    <property type="term" value="P:DNA integration"/>
    <property type="evidence" value="ECO:0007669"/>
    <property type="project" value="InterPro"/>
</dbReference>
<dbReference type="GO" id="GO:0006310">
    <property type="term" value="P:DNA recombination"/>
    <property type="evidence" value="ECO:0007669"/>
    <property type="project" value="UniProtKB-KW"/>
</dbReference>
<dbReference type="InterPro" id="IPR013762">
    <property type="entry name" value="Integrase-like_cat_sf"/>
</dbReference>
<dbReference type="InterPro" id="IPR050090">
    <property type="entry name" value="Tyrosine_recombinase_XerCD"/>
</dbReference>
<dbReference type="CDD" id="cd00397">
    <property type="entry name" value="DNA_BRE_C"/>
    <property type="match status" value="1"/>
</dbReference>
<feature type="domain" description="Tyr recombinase" evidence="4">
    <location>
        <begin position="97"/>
        <end position="276"/>
    </location>
</feature>
<dbReference type="Proteomes" id="UP000290243">
    <property type="component" value="Chromosome"/>
</dbReference>
<sequence>MYRINELIQKFLSKKSNKNVKKSTFWYYEYYLSKLEDFERPEDLIIQMNKILKTNTENQNSKSLKYRVFKNFLNYLRDYNRIYFENIDDLSKYTPIPTRRGFTDKEINFLLKELESYSNQKLNFYFKFLLLTGLRVGELKNTNLNELIENNFTMQVQAEKNNNPHTILFLDDYENLSYKKYINNIKEEIIKYKDDFNWTAKSLQNQINIFKNYVLKKYPKFKCNISAHILRHTYITQLMILGLTPSQIQQYTGHKNINTVIHYSHTNLDQMRNQYENIFTNNQKRAYFDEFSDAVVNKIQKANIEVENKNNSNNYLFISNCHNQLNILRRAVKSLKKES</sequence>
<keyword evidence="6" id="KW-1185">Reference proteome</keyword>
<dbReference type="InterPro" id="IPR011010">
    <property type="entry name" value="DNA_brk_join_enz"/>
</dbReference>
<dbReference type="PROSITE" id="PS51898">
    <property type="entry name" value="TYR_RECOMBINASE"/>
    <property type="match status" value="1"/>
</dbReference>
<name>A0A449B4R0_9BACT</name>
<comment type="similarity">
    <text evidence="1">Belongs to the 'phage' integrase family.</text>
</comment>
<gene>
    <name evidence="5" type="ORF">NCTC10168_00521</name>
</gene>
<reference evidence="5 6" key="1">
    <citation type="submission" date="2019-01" db="EMBL/GenBank/DDBJ databases">
        <authorList>
            <consortium name="Pathogen Informatics"/>
        </authorList>
    </citation>
    <scope>NUCLEOTIDE SEQUENCE [LARGE SCALE GENOMIC DNA]</scope>
    <source>
        <strain evidence="5 6">NCTC10168</strain>
    </source>
</reference>
<dbReference type="RefSeq" id="WP_129646829.1">
    <property type="nucleotide sequence ID" value="NZ_LR215037.1"/>
</dbReference>